<evidence type="ECO:0000313" key="1">
    <source>
        <dbReference type="EMBL" id="PXF46537.1"/>
    </source>
</evidence>
<dbReference type="AlphaFoldDB" id="A0A2V3IXX6"/>
<accession>A0A2V3IXX6</accession>
<gene>
    <name evidence="1" type="ORF">BWQ96_03665</name>
</gene>
<dbReference type="OrthoDB" id="10495933at2759"/>
<comment type="caution">
    <text evidence="1">The sequence shown here is derived from an EMBL/GenBank/DDBJ whole genome shotgun (WGS) entry which is preliminary data.</text>
</comment>
<protein>
    <submittedName>
        <fullName evidence="1">Uncharacterized protein</fullName>
    </submittedName>
</protein>
<dbReference type="EMBL" id="NBIV01000036">
    <property type="protein sequence ID" value="PXF46537.1"/>
    <property type="molecule type" value="Genomic_DNA"/>
</dbReference>
<evidence type="ECO:0000313" key="2">
    <source>
        <dbReference type="Proteomes" id="UP000247409"/>
    </source>
</evidence>
<proteinExistence type="predicted"/>
<reference evidence="1 2" key="1">
    <citation type="journal article" date="2018" name="Mol. Biol. Evol.">
        <title>Analysis of the draft genome of the red seaweed Gracilariopsis chorda provides insights into genome size evolution in Rhodophyta.</title>
        <authorList>
            <person name="Lee J."/>
            <person name="Yang E.C."/>
            <person name="Graf L."/>
            <person name="Yang J.H."/>
            <person name="Qiu H."/>
            <person name="Zel Zion U."/>
            <person name="Chan C.X."/>
            <person name="Stephens T.G."/>
            <person name="Weber A.P.M."/>
            <person name="Boo G.H."/>
            <person name="Boo S.M."/>
            <person name="Kim K.M."/>
            <person name="Shin Y."/>
            <person name="Jung M."/>
            <person name="Lee S.J."/>
            <person name="Yim H.S."/>
            <person name="Lee J.H."/>
            <person name="Bhattacharya D."/>
            <person name="Yoon H.S."/>
        </authorList>
    </citation>
    <scope>NUCLEOTIDE SEQUENCE [LARGE SCALE GENOMIC DNA]</scope>
    <source>
        <strain evidence="1 2">SKKU-2015</strain>
        <tissue evidence="1">Whole body</tissue>
    </source>
</reference>
<keyword evidence="2" id="KW-1185">Reference proteome</keyword>
<organism evidence="1 2">
    <name type="scientific">Gracilariopsis chorda</name>
    <dbReference type="NCBI Taxonomy" id="448386"/>
    <lineage>
        <taxon>Eukaryota</taxon>
        <taxon>Rhodophyta</taxon>
        <taxon>Florideophyceae</taxon>
        <taxon>Rhodymeniophycidae</taxon>
        <taxon>Gracilariales</taxon>
        <taxon>Gracilariaceae</taxon>
        <taxon>Gracilariopsis</taxon>
    </lineage>
</organism>
<name>A0A2V3IXX6_9FLOR</name>
<sequence length="226" mass="25708">MSFVSERADGNTNDDERMTDALPVTSHLHFFESRSVSLLPWRAEVNRLSLELTAQKPVHRRTQKERAHSEKVALFATNYQLVWLRDCVQAIEHSIPLSPSKPSPAEDFFTAFCTLGPSQFAKWHSRIPTPKLHSSLPSAQLLRELGMTRTLRALHMAKISRDELITDHVLKQILIAKELFRDSPGCTITAPLSPDTARLLYDHLSTRLDEYPTLLPIVRSFEHSFG</sequence>
<dbReference type="Proteomes" id="UP000247409">
    <property type="component" value="Unassembled WGS sequence"/>
</dbReference>